<sequence length="378" mass="40612">METKRKSTVSHMPPAHFVATLRSLISTLLEAKKKGHTHDKLQKVLAQGSGLLLELRAHDCDLIARGSRGMDEVHEAKERVEASESAAAAQKFERMDCLRGLRALASGDAYAPPEGLLSSAELKTLAPPWPTARNEHEEMLQRLAAELRERRRLCAECKDAVGKKRERAAELEARRAKATSVSRSLEGLLPSIAALQEDMPEQMQPAANALAARLPAPLHMLWCSAAATVVAHGSAAEVSIFESDPMIGDSELFVEAPLGVSIRSTSSAAAVHFRFFPVLRLIGVHAAPPALDEQLRALVHADDGASFPNERSALLALEAVGDAASVPALDGLLPCRPYRWAQWATGCGPLHDEEPLAAAAWLDAFGALLERLASASLP</sequence>
<keyword evidence="4" id="KW-0175">Coiled coil</keyword>
<dbReference type="InterPro" id="IPR019163">
    <property type="entry name" value="THO_Thoc5"/>
</dbReference>
<evidence type="ECO:0000256" key="4">
    <source>
        <dbReference type="SAM" id="Coils"/>
    </source>
</evidence>
<reference evidence="5" key="1">
    <citation type="submission" date="2021-01" db="EMBL/GenBank/DDBJ databases">
        <authorList>
            <person name="Corre E."/>
            <person name="Pelletier E."/>
            <person name="Niang G."/>
            <person name="Scheremetjew M."/>
            <person name="Finn R."/>
            <person name="Kale V."/>
            <person name="Holt S."/>
            <person name="Cochrane G."/>
            <person name="Meng A."/>
            <person name="Brown T."/>
            <person name="Cohen L."/>
        </authorList>
    </citation>
    <scope>NUCLEOTIDE SEQUENCE</scope>
    <source>
        <strain evidence="5">RCC1130</strain>
    </source>
</reference>
<gene>
    <name evidence="5" type="ORF">CLEP1334_LOCUS24130</name>
</gene>
<evidence type="ECO:0000313" key="5">
    <source>
        <dbReference type="EMBL" id="CAD8548840.1"/>
    </source>
</evidence>
<accession>A0A7S0P4B5</accession>
<dbReference type="PANTHER" id="PTHR13375">
    <property type="entry name" value="FMS INTERACTING PROTEIN"/>
    <property type="match status" value="1"/>
</dbReference>
<feature type="coiled-coil region" evidence="4">
    <location>
        <begin position="133"/>
        <end position="174"/>
    </location>
</feature>
<comment type="similarity">
    <text evidence="2">Belongs to the THOC5 family.</text>
</comment>
<proteinExistence type="inferred from homology"/>
<dbReference type="PANTHER" id="PTHR13375:SF3">
    <property type="entry name" value="THO COMPLEX SUBUNIT 5 HOMOLOG"/>
    <property type="match status" value="1"/>
</dbReference>
<name>A0A7S0P4B5_9EUKA</name>
<dbReference type="GO" id="GO:0006406">
    <property type="term" value="P:mRNA export from nucleus"/>
    <property type="evidence" value="ECO:0007669"/>
    <property type="project" value="TreeGrafter"/>
</dbReference>
<keyword evidence="3" id="KW-0539">Nucleus</keyword>
<comment type="subcellular location">
    <subcellularLocation>
        <location evidence="1">Nucleus</location>
    </subcellularLocation>
</comment>
<evidence type="ECO:0000256" key="3">
    <source>
        <dbReference type="ARBA" id="ARBA00023242"/>
    </source>
</evidence>
<evidence type="ECO:0000256" key="1">
    <source>
        <dbReference type="ARBA" id="ARBA00004123"/>
    </source>
</evidence>
<dbReference type="AlphaFoldDB" id="A0A7S0P4B5"/>
<evidence type="ECO:0000256" key="2">
    <source>
        <dbReference type="ARBA" id="ARBA00008044"/>
    </source>
</evidence>
<dbReference type="Pfam" id="PF09766">
    <property type="entry name" value="FmiP_Thoc5"/>
    <property type="match status" value="1"/>
</dbReference>
<organism evidence="5">
    <name type="scientific">Calcidiscus leptoporus</name>
    <dbReference type="NCBI Taxonomy" id="127549"/>
    <lineage>
        <taxon>Eukaryota</taxon>
        <taxon>Haptista</taxon>
        <taxon>Haptophyta</taxon>
        <taxon>Prymnesiophyceae</taxon>
        <taxon>Coccolithales</taxon>
        <taxon>Calcidiscaceae</taxon>
        <taxon>Calcidiscus</taxon>
    </lineage>
</organism>
<dbReference type="EMBL" id="HBER01048096">
    <property type="protein sequence ID" value="CAD8548840.1"/>
    <property type="molecule type" value="Transcribed_RNA"/>
</dbReference>
<dbReference type="GO" id="GO:0000445">
    <property type="term" value="C:THO complex part of transcription export complex"/>
    <property type="evidence" value="ECO:0007669"/>
    <property type="project" value="TreeGrafter"/>
</dbReference>
<protein>
    <submittedName>
        <fullName evidence="5">Uncharacterized protein</fullName>
    </submittedName>
</protein>
<dbReference type="GO" id="GO:0003729">
    <property type="term" value="F:mRNA binding"/>
    <property type="evidence" value="ECO:0007669"/>
    <property type="project" value="TreeGrafter"/>
</dbReference>